<accession>A0A397V4W7</accession>
<feature type="domain" description="F-box" evidence="1">
    <location>
        <begin position="13"/>
        <end position="50"/>
    </location>
</feature>
<protein>
    <recommendedName>
        <fullName evidence="1">F-box domain-containing protein</fullName>
    </recommendedName>
</protein>
<dbReference type="Gene3D" id="3.80.10.10">
    <property type="entry name" value="Ribonuclease Inhibitor"/>
    <property type="match status" value="1"/>
</dbReference>
<evidence type="ECO:0000259" key="1">
    <source>
        <dbReference type="Pfam" id="PF12937"/>
    </source>
</evidence>
<reference evidence="2 3" key="1">
    <citation type="submission" date="2018-06" db="EMBL/GenBank/DDBJ databases">
        <title>Comparative genomics reveals the genomic features of Rhizophagus irregularis, R. cerebriforme, R. diaphanum and Gigaspora rosea, and their symbiotic lifestyle signature.</title>
        <authorList>
            <person name="Morin E."/>
            <person name="San Clemente H."/>
            <person name="Chen E.C.H."/>
            <person name="De La Providencia I."/>
            <person name="Hainaut M."/>
            <person name="Kuo A."/>
            <person name="Kohler A."/>
            <person name="Murat C."/>
            <person name="Tang N."/>
            <person name="Roy S."/>
            <person name="Loubradou J."/>
            <person name="Henrissat B."/>
            <person name="Grigoriev I.V."/>
            <person name="Corradi N."/>
            <person name="Roux C."/>
            <person name="Martin F.M."/>
        </authorList>
    </citation>
    <scope>NUCLEOTIDE SEQUENCE [LARGE SCALE GENOMIC DNA]</scope>
    <source>
        <strain evidence="2 3">DAOM 194757</strain>
    </source>
</reference>
<dbReference type="CDD" id="cd09917">
    <property type="entry name" value="F-box_SF"/>
    <property type="match status" value="1"/>
</dbReference>
<dbReference type="Proteomes" id="UP000266673">
    <property type="component" value="Unassembled WGS sequence"/>
</dbReference>
<comment type="caution">
    <text evidence="2">The sequence shown here is derived from an EMBL/GenBank/DDBJ whole genome shotgun (WGS) entry which is preliminary data.</text>
</comment>
<dbReference type="AlphaFoldDB" id="A0A397V4W7"/>
<dbReference type="SUPFAM" id="SSF81383">
    <property type="entry name" value="F-box domain"/>
    <property type="match status" value="1"/>
</dbReference>
<keyword evidence="3" id="KW-1185">Reference proteome</keyword>
<organism evidence="2 3">
    <name type="scientific">Gigaspora rosea</name>
    <dbReference type="NCBI Taxonomy" id="44941"/>
    <lineage>
        <taxon>Eukaryota</taxon>
        <taxon>Fungi</taxon>
        <taxon>Fungi incertae sedis</taxon>
        <taxon>Mucoromycota</taxon>
        <taxon>Glomeromycotina</taxon>
        <taxon>Glomeromycetes</taxon>
        <taxon>Diversisporales</taxon>
        <taxon>Gigasporaceae</taxon>
        <taxon>Gigaspora</taxon>
    </lineage>
</organism>
<dbReference type="EMBL" id="QKWP01000604">
    <property type="protein sequence ID" value="RIB17455.1"/>
    <property type="molecule type" value="Genomic_DNA"/>
</dbReference>
<gene>
    <name evidence="2" type="ORF">C2G38_2187247</name>
</gene>
<dbReference type="InterPro" id="IPR001810">
    <property type="entry name" value="F-box_dom"/>
</dbReference>
<sequence>MPTDTIKPYLVTDVLIKIFKILDTHDLLSALLVNREWCQVAVPMYWRAPFSYKKKRSILALKIYNLFINQTNNTNYSSQTTIQNPPTLYDYPLFLKELNYTNLLELDKVIINIDAIFKMLTSRGVHLNTFIMDNSGTNKERIYGLWTKSCYAPIFSSLVHVEIHAPFPKNCVIKALADNCTKLSYLDINLYDNCIVRVEELLNYLNELFSAQKRLSNIRLVFPNGPGKKLINILKSQLESFKHLELAKWNFNDCDWKWLKKCSNLTEFAMTNPQTQVTDILGLEYDFYRLKISKNSKITTAHWHFDKIDKISLASNFYFHPEKLLVDQYHDDS</sequence>
<dbReference type="Pfam" id="PF12937">
    <property type="entry name" value="F-box-like"/>
    <property type="match status" value="1"/>
</dbReference>
<evidence type="ECO:0000313" key="3">
    <source>
        <dbReference type="Proteomes" id="UP000266673"/>
    </source>
</evidence>
<name>A0A397V4W7_9GLOM</name>
<dbReference type="InterPro" id="IPR036047">
    <property type="entry name" value="F-box-like_dom_sf"/>
</dbReference>
<dbReference type="OrthoDB" id="2370376at2759"/>
<evidence type="ECO:0000313" key="2">
    <source>
        <dbReference type="EMBL" id="RIB17455.1"/>
    </source>
</evidence>
<dbReference type="InterPro" id="IPR032675">
    <property type="entry name" value="LRR_dom_sf"/>
</dbReference>
<dbReference type="Gene3D" id="1.20.1280.50">
    <property type="match status" value="1"/>
</dbReference>
<proteinExistence type="predicted"/>